<dbReference type="Pfam" id="PF00589">
    <property type="entry name" value="Phage_integrase"/>
    <property type="match status" value="1"/>
</dbReference>
<keyword evidence="3 5" id="KW-0238">DNA-binding</keyword>
<dbReference type="InterPro" id="IPR011010">
    <property type="entry name" value="DNA_brk_join_enz"/>
</dbReference>
<keyword evidence="9" id="KW-1185">Reference proteome</keyword>
<accession>A0ABS5WQG5</accession>
<dbReference type="PROSITE" id="PS51900">
    <property type="entry name" value="CB"/>
    <property type="match status" value="1"/>
</dbReference>
<dbReference type="InterPro" id="IPR013762">
    <property type="entry name" value="Integrase-like_cat_sf"/>
</dbReference>
<dbReference type="PROSITE" id="PS51898">
    <property type="entry name" value="TYR_RECOMBINASE"/>
    <property type="match status" value="1"/>
</dbReference>
<keyword evidence="4" id="KW-0233">DNA recombination</keyword>
<dbReference type="Gene3D" id="1.10.443.10">
    <property type="entry name" value="Intergrase catalytic core"/>
    <property type="match status" value="1"/>
</dbReference>
<evidence type="ECO:0000256" key="1">
    <source>
        <dbReference type="ARBA" id="ARBA00008857"/>
    </source>
</evidence>
<dbReference type="InterPro" id="IPR044068">
    <property type="entry name" value="CB"/>
</dbReference>
<dbReference type="InterPro" id="IPR050090">
    <property type="entry name" value="Tyrosine_recombinase_XerCD"/>
</dbReference>
<gene>
    <name evidence="8" type="ORF">KL867_09920</name>
</gene>
<evidence type="ECO:0000256" key="3">
    <source>
        <dbReference type="ARBA" id="ARBA00023125"/>
    </source>
</evidence>
<protein>
    <submittedName>
        <fullName evidence="8">Tyrosine-type recombinase/integrase</fullName>
    </submittedName>
</protein>
<evidence type="ECO:0000259" key="7">
    <source>
        <dbReference type="PROSITE" id="PS51900"/>
    </source>
</evidence>
<comment type="caution">
    <text evidence="8">The sequence shown here is derived from an EMBL/GenBank/DDBJ whole genome shotgun (WGS) entry which is preliminary data.</text>
</comment>
<dbReference type="InterPro" id="IPR002104">
    <property type="entry name" value="Integrase_catalytic"/>
</dbReference>
<sequence length="422" mass="48036">MPAYIQKRRRRWYAVLEIPKALRRKFEGKSRFFQSLGTESQSEAEMLVLPVIARWKAELEAARTGNRGAVEDVIALALEFRQGRESDTPQYRDLRDSLIDDKARDLEWKNSELAETFFRIAHGQSVPLDRFVDDWLAGLQNEPKTKDMKKSDALRFAEEFEFSHRVDLRGVRTWAHKLSEGGLAPATVSRIISACRGYWDYLNRAGRIQNDSDPFERAVIRASTKSKSANETKRRPFADRDLLQVLQGAVSNEDTQLKNLIMLAIWTGCRIEEMCALNLNETLPDRFVIVDAKSSAGNRDVPIHSRLLPVVERLRHESTDGYLLSGLTQNKYGDRSNAIGKRFGRLRDNLGFDGRYVFHSIRKSVATEFENQGVPENVAADILGHEKKTLTYGTYSGGTSFEVKVQATEQLRFAALHGFDFS</sequence>
<proteinExistence type="inferred from homology"/>
<feature type="domain" description="Core-binding (CB)" evidence="7">
    <location>
        <begin position="126"/>
        <end position="203"/>
    </location>
</feature>
<keyword evidence="2" id="KW-0229">DNA integration</keyword>
<dbReference type="EMBL" id="JAHHDY010000012">
    <property type="protein sequence ID" value="MBT3141369.1"/>
    <property type="molecule type" value="Genomic_DNA"/>
</dbReference>
<dbReference type="PANTHER" id="PTHR30349:SF41">
    <property type="entry name" value="INTEGRASE_RECOMBINASE PROTEIN MJ0367-RELATED"/>
    <property type="match status" value="1"/>
</dbReference>
<name>A0ABS5WQG5_9RHOB</name>
<dbReference type="InterPro" id="IPR046668">
    <property type="entry name" value="DUF6538"/>
</dbReference>
<dbReference type="InterPro" id="IPR010998">
    <property type="entry name" value="Integrase_recombinase_N"/>
</dbReference>
<evidence type="ECO:0000256" key="2">
    <source>
        <dbReference type="ARBA" id="ARBA00022908"/>
    </source>
</evidence>
<feature type="domain" description="Tyr recombinase" evidence="6">
    <location>
        <begin position="232"/>
        <end position="409"/>
    </location>
</feature>
<evidence type="ECO:0000259" key="6">
    <source>
        <dbReference type="PROSITE" id="PS51898"/>
    </source>
</evidence>
<comment type="similarity">
    <text evidence="1">Belongs to the 'phage' integrase family.</text>
</comment>
<organism evidence="8 9">
    <name type="scientific">Falsiruegeria litorea</name>
    <dbReference type="NCBI Taxonomy" id="1280831"/>
    <lineage>
        <taxon>Bacteria</taxon>
        <taxon>Pseudomonadati</taxon>
        <taxon>Pseudomonadota</taxon>
        <taxon>Alphaproteobacteria</taxon>
        <taxon>Rhodobacterales</taxon>
        <taxon>Roseobacteraceae</taxon>
        <taxon>Falsiruegeria</taxon>
    </lineage>
</organism>
<reference evidence="8 9" key="1">
    <citation type="submission" date="2021-05" db="EMBL/GenBank/DDBJ databases">
        <title>Draft genomes of marine bacteria isolated from model chitin particles.</title>
        <authorList>
            <person name="Datta M.S."/>
            <person name="Schwartzman J.A."/>
            <person name="Cordero O."/>
        </authorList>
    </citation>
    <scope>NUCLEOTIDE SEQUENCE [LARGE SCALE GENOMIC DNA]</scope>
    <source>
        <strain evidence="8 9">4E07</strain>
    </source>
</reference>
<dbReference type="SUPFAM" id="SSF56349">
    <property type="entry name" value="DNA breaking-rejoining enzymes"/>
    <property type="match status" value="1"/>
</dbReference>
<evidence type="ECO:0000313" key="8">
    <source>
        <dbReference type="EMBL" id="MBT3141369.1"/>
    </source>
</evidence>
<evidence type="ECO:0000313" key="9">
    <source>
        <dbReference type="Proteomes" id="UP000763802"/>
    </source>
</evidence>
<dbReference type="Gene3D" id="1.10.150.130">
    <property type="match status" value="1"/>
</dbReference>
<dbReference type="PANTHER" id="PTHR30349">
    <property type="entry name" value="PHAGE INTEGRASE-RELATED"/>
    <property type="match status" value="1"/>
</dbReference>
<evidence type="ECO:0000256" key="5">
    <source>
        <dbReference type="PROSITE-ProRule" id="PRU01248"/>
    </source>
</evidence>
<dbReference type="RefSeq" id="WP_215193799.1">
    <property type="nucleotide sequence ID" value="NZ_JAHHDY010000012.1"/>
</dbReference>
<dbReference type="Pfam" id="PF20172">
    <property type="entry name" value="DUF6538"/>
    <property type="match status" value="1"/>
</dbReference>
<dbReference type="Proteomes" id="UP000763802">
    <property type="component" value="Unassembled WGS sequence"/>
</dbReference>
<evidence type="ECO:0000256" key="4">
    <source>
        <dbReference type="ARBA" id="ARBA00023172"/>
    </source>
</evidence>